<accession>A0A6J4IE16</accession>
<evidence type="ECO:0000256" key="1">
    <source>
        <dbReference type="SAM" id="MobiDB-lite"/>
    </source>
</evidence>
<feature type="non-terminal residue" evidence="2">
    <location>
        <position position="1"/>
    </location>
</feature>
<name>A0A6J4IE16_9ACTN</name>
<proteinExistence type="predicted"/>
<organism evidence="2">
    <name type="scientific">uncultured Mycobacteriales bacterium</name>
    <dbReference type="NCBI Taxonomy" id="581187"/>
    <lineage>
        <taxon>Bacteria</taxon>
        <taxon>Bacillati</taxon>
        <taxon>Actinomycetota</taxon>
        <taxon>Actinomycetes</taxon>
        <taxon>Mycobacteriales</taxon>
        <taxon>environmental samples</taxon>
    </lineage>
</organism>
<evidence type="ECO:0000313" key="2">
    <source>
        <dbReference type="EMBL" id="CAA9247626.1"/>
    </source>
</evidence>
<reference evidence="2" key="1">
    <citation type="submission" date="2020-02" db="EMBL/GenBank/DDBJ databases">
        <authorList>
            <person name="Meier V. D."/>
        </authorList>
    </citation>
    <scope>NUCLEOTIDE SEQUENCE</scope>
    <source>
        <strain evidence="2">AVDCRST_MAG41</strain>
    </source>
</reference>
<feature type="compositionally biased region" description="Basic residues" evidence="1">
    <location>
        <begin position="36"/>
        <end position="46"/>
    </location>
</feature>
<feature type="region of interest" description="Disordered" evidence="1">
    <location>
        <begin position="31"/>
        <end position="61"/>
    </location>
</feature>
<sequence>AHQSDAVPQLWGRARLRDAAVRRARIGVHRAGLPGLRHRPHGRRGRAAAPTTPRRARRGGL</sequence>
<dbReference type="EMBL" id="CADCTP010000165">
    <property type="protein sequence ID" value="CAA9247626.1"/>
    <property type="molecule type" value="Genomic_DNA"/>
</dbReference>
<gene>
    <name evidence="2" type="ORF">AVDCRST_MAG41-1778</name>
</gene>
<protein>
    <submittedName>
        <fullName evidence="2">Uncharacterized protein</fullName>
    </submittedName>
</protein>
<feature type="non-terminal residue" evidence="2">
    <location>
        <position position="61"/>
    </location>
</feature>
<dbReference type="AlphaFoldDB" id="A0A6J4IE16"/>